<dbReference type="PANTHER" id="PTHR16255:SF15">
    <property type="entry name" value="SPORULATION PROTEIN RMD1"/>
    <property type="match status" value="1"/>
</dbReference>
<protein>
    <recommendedName>
        <fullName evidence="4">DUF155 domain-containing protein</fullName>
    </recommendedName>
</protein>
<accession>A0ABQ8F698</accession>
<keyword evidence="3" id="KW-0812">Transmembrane</keyword>
<evidence type="ECO:0000313" key="6">
    <source>
        <dbReference type="Proteomes" id="UP001648503"/>
    </source>
</evidence>
<evidence type="ECO:0000256" key="2">
    <source>
        <dbReference type="SAM" id="MobiDB-lite"/>
    </source>
</evidence>
<dbReference type="Proteomes" id="UP001648503">
    <property type="component" value="Unassembled WGS sequence"/>
</dbReference>
<keyword evidence="3" id="KW-0472">Membrane</keyword>
<feature type="domain" description="DUF155" evidence="4">
    <location>
        <begin position="288"/>
        <end position="460"/>
    </location>
</feature>
<feature type="compositionally biased region" description="Polar residues" evidence="2">
    <location>
        <begin position="49"/>
        <end position="58"/>
    </location>
</feature>
<reference evidence="5 6" key="1">
    <citation type="submission" date="2021-02" db="EMBL/GenBank/DDBJ databases">
        <title>Variation within the Batrachochytrium salamandrivorans European outbreak.</title>
        <authorList>
            <person name="Kelly M."/>
            <person name="Pasmans F."/>
            <person name="Shea T.P."/>
            <person name="Munoz J.F."/>
            <person name="Carranza S."/>
            <person name="Cuomo C.A."/>
            <person name="Martel A."/>
        </authorList>
    </citation>
    <scope>NUCLEOTIDE SEQUENCE [LARGE SCALE GENOMIC DNA]</scope>
    <source>
        <strain evidence="5 6">AMFP18/2</strain>
    </source>
</reference>
<gene>
    <name evidence="5" type="ORF">BASA50_007693</name>
</gene>
<organism evidence="5 6">
    <name type="scientific">Batrachochytrium salamandrivorans</name>
    <dbReference type="NCBI Taxonomy" id="1357716"/>
    <lineage>
        <taxon>Eukaryota</taxon>
        <taxon>Fungi</taxon>
        <taxon>Fungi incertae sedis</taxon>
        <taxon>Chytridiomycota</taxon>
        <taxon>Chytridiomycota incertae sedis</taxon>
        <taxon>Chytridiomycetes</taxon>
        <taxon>Rhizophydiales</taxon>
        <taxon>Rhizophydiales incertae sedis</taxon>
        <taxon>Batrachochytrium</taxon>
    </lineage>
</organism>
<name>A0ABQ8F698_9FUNG</name>
<keyword evidence="3" id="KW-1133">Transmembrane helix</keyword>
<evidence type="ECO:0000256" key="3">
    <source>
        <dbReference type="SAM" id="Phobius"/>
    </source>
</evidence>
<comment type="caution">
    <text evidence="5">The sequence shown here is derived from an EMBL/GenBank/DDBJ whole genome shotgun (WGS) entry which is preliminary data.</text>
</comment>
<comment type="similarity">
    <text evidence="1">Belongs to the RMD1/sif2 family.</text>
</comment>
<evidence type="ECO:0000256" key="1">
    <source>
        <dbReference type="ARBA" id="ARBA00008306"/>
    </source>
</evidence>
<evidence type="ECO:0000259" key="4">
    <source>
        <dbReference type="Pfam" id="PF02582"/>
    </source>
</evidence>
<keyword evidence="6" id="KW-1185">Reference proteome</keyword>
<feature type="transmembrane region" description="Helical" evidence="3">
    <location>
        <begin position="487"/>
        <end position="512"/>
    </location>
</feature>
<proteinExistence type="inferred from homology"/>
<feature type="region of interest" description="Disordered" evidence="2">
    <location>
        <begin position="1"/>
        <end position="69"/>
    </location>
</feature>
<dbReference type="Pfam" id="PF02582">
    <property type="entry name" value="DUF155"/>
    <property type="match status" value="1"/>
</dbReference>
<sequence length="517" mass="58073">MKSTAYKGVASTTAAAVGRRSATKDTSDADAREPLLPLSRNHSHGGIPQDTTAMSRNNGLDPHGPSIGVTTEQTATAHVPSSSMQPWSAGAVVNANTATLPYTPPVGKNQPQRMPKRTTKTSQKLTLFPEGAPVGTDADDFDRDDDLGHIPQLPHVTAKTIKERWLTKLERKWLPRVTAYCTANAYNMDALMDHLMKKEPRYQVLPKRIDEVIYTPFNFSEVDGAVQQDLIDLRAIHENLPEIGTLLHPTVADLDSFFDQNIDAAGKSIPGNIPYEDLAKRIAPIGEVLYFDYGVVVMWGLTEAEEHVILDDLERFEEDHLTASSIETEQFYFHYNTFYQPRIYNDIITLRNPANFMLKITISHAIAQSVKLTLFEGLIEETIESTKHVPQIMAEEGKIHMSRTAINKKIGQLFIMRINVNLVSNVLDTPEIFWSEPPLEPLYMAIRGYLEISQRVELLNQRVSVISDLLDMLKEHLNSSHGEQLEWIVIVLIAFEIIIGIITITVDLLSFWKPLNE</sequence>
<dbReference type="EMBL" id="JAFCIX010000364">
    <property type="protein sequence ID" value="KAH6592966.1"/>
    <property type="molecule type" value="Genomic_DNA"/>
</dbReference>
<feature type="compositionally biased region" description="Basic and acidic residues" evidence="2">
    <location>
        <begin position="22"/>
        <end position="33"/>
    </location>
</feature>
<evidence type="ECO:0000313" key="5">
    <source>
        <dbReference type="EMBL" id="KAH6592966.1"/>
    </source>
</evidence>
<dbReference type="InterPro" id="IPR051624">
    <property type="entry name" value="RMD1/Sad1-interacting"/>
</dbReference>
<dbReference type="InterPro" id="IPR003734">
    <property type="entry name" value="DUF155"/>
</dbReference>
<dbReference type="PANTHER" id="PTHR16255">
    <property type="entry name" value="REQUIRED FOR MEIOTIC NUCLEAR DIVISION PROTEIN 1 HOMOLOG"/>
    <property type="match status" value="1"/>
</dbReference>
<feature type="region of interest" description="Disordered" evidence="2">
    <location>
        <begin position="100"/>
        <end position="122"/>
    </location>
</feature>